<keyword evidence="3" id="KW-1133">Transmembrane helix</keyword>
<dbReference type="Gene3D" id="1.25.40.10">
    <property type="entry name" value="Tetratricopeptide repeat domain"/>
    <property type="match status" value="2"/>
</dbReference>
<organism evidence="6 7">
    <name type="scientific">Niastella koreensis</name>
    <dbReference type="NCBI Taxonomy" id="354356"/>
    <lineage>
        <taxon>Bacteria</taxon>
        <taxon>Pseudomonadati</taxon>
        <taxon>Bacteroidota</taxon>
        <taxon>Chitinophagia</taxon>
        <taxon>Chitinophagales</taxon>
        <taxon>Chitinophagaceae</taxon>
        <taxon>Niastella</taxon>
    </lineage>
</organism>
<evidence type="ECO:0000259" key="5">
    <source>
        <dbReference type="Pfam" id="PF06580"/>
    </source>
</evidence>
<dbReference type="PROSITE" id="PS50005">
    <property type="entry name" value="TPR"/>
    <property type="match status" value="1"/>
</dbReference>
<dbReference type="SMART" id="SM00028">
    <property type="entry name" value="TPR"/>
    <property type="match status" value="3"/>
</dbReference>
<dbReference type="InterPro" id="IPR010559">
    <property type="entry name" value="Sig_transdc_His_kin_internal"/>
</dbReference>
<keyword evidence="1" id="KW-0802">TPR repeat</keyword>
<evidence type="ECO:0000256" key="1">
    <source>
        <dbReference type="PROSITE-ProRule" id="PRU00339"/>
    </source>
</evidence>
<evidence type="ECO:0000256" key="4">
    <source>
        <dbReference type="SAM" id="SignalP"/>
    </source>
</evidence>
<keyword evidence="7" id="KW-1185">Reference proteome</keyword>
<evidence type="ECO:0000313" key="6">
    <source>
        <dbReference type="EMBL" id="OQP53155.1"/>
    </source>
</evidence>
<accession>A0ABX3P3P3</accession>
<feature type="domain" description="Signal transduction histidine kinase internal region" evidence="5">
    <location>
        <begin position="495"/>
        <end position="573"/>
    </location>
</feature>
<dbReference type="SUPFAM" id="SSF55874">
    <property type="entry name" value="ATPase domain of HSP90 chaperone/DNA topoisomerase II/histidine kinase"/>
    <property type="match status" value="1"/>
</dbReference>
<proteinExistence type="predicted"/>
<keyword evidence="3" id="KW-0812">Transmembrane</keyword>
<dbReference type="SUPFAM" id="SSF48452">
    <property type="entry name" value="TPR-like"/>
    <property type="match status" value="1"/>
</dbReference>
<comment type="caution">
    <text evidence="6">The sequence shown here is derived from an EMBL/GenBank/DDBJ whole genome shotgun (WGS) entry which is preliminary data.</text>
</comment>
<reference evidence="6 7" key="1">
    <citation type="submission" date="2016-04" db="EMBL/GenBank/DDBJ databases">
        <authorList>
            <person name="Chen L."/>
            <person name="Zhuang W."/>
            <person name="Wang G."/>
        </authorList>
    </citation>
    <scope>NUCLEOTIDE SEQUENCE [LARGE SCALE GENOMIC DNA]</scope>
    <source>
        <strain evidence="7">GR20</strain>
    </source>
</reference>
<dbReference type="PANTHER" id="PTHR34220">
    <property type="entry name" value="SENSOR HISTIDINE KINASE YPDA"/>
    <property type="match status" value="1"/>
</dbReference>
<feature type="signal peptide" evidence="4">
    <location>
        <begin position="1"/>
        <end position="21"/>
    </location>
</feature>
<evidence type="ECO:0000313" key="7">
    <source>
        <dbReference type="Proteomes" id="UP000192277"/>
    </source>
</evidence>
<dbReference type="InterPro" id="IPR036890">
    <property type="entry name" value="HATPase_C_sf"/>
</dbReference>
<sequence length="704" mass="82077">MVVRRILLCLAQYLFCTIALAQKSKIDSLKKILPALKDTARIDCFNQLSREYIESDKKDSAEHYATLAYVEAKQSDYIHGIAVFFSLQSQMAKHFDDDFKRSEVLGKESLQWYERTPNKEGIDNLYFYLIYTVFAQSRFDEAIGYARKRYALAKQSGNQEVMLDALSFMFAVYRQSGDYEKSFLFAQMVYNLALKTKNKIRITGTLYGMAQLYELIEDYPNALIYFHKVLQMDDAETRSNRIATDNDIWFKMEFTEIFSHLHQFDSAWHYYNLFKPAPNKAVYWRVWWISTGECYLLQKDYNHALQNFRLGLAEHKKLNDRNEVMRTLLDLGKTWLALNKDPEALQYGREGLDMALQTKAKQFIRDGYLILSTVYDRLHQTDSANFYFRQFITMKDEVLNDQVKGKFTAYNYEQKLALINKEKQIQQAGLEKESFIKKVLIGGVIFLFLFGLIVFRNIMLKRKNERQMLEHKITLQKLENDKTKAEFQQQAAELEMQALRAQMNPHFIFNSLNSINRFILQNNKLQASLYLTKFSKLVRLILQNSQTAFVSLDNELEALQLYLELEALRFDHHFVYTVNVEENIDPSVLKISPLLIQPYAENAIWHGLMHKPEKGHLHITLIMQEEVLLCKITDDGVGRKKAADLKSKNTFIHNSLGMKITAERITLLHQGKLLNSYVTINDLILPDGSAGGTEVILKIPVHYD</sequence>
<dbReference type="Gene3D" id="3.30.565.10">
    <property type="entry name" value="Histidine kinase-like ATPase, C-terminal domain"/>
    <property type="match status" value="1"/>
</dbReference>
<evidence type="ECO:0000256" key="2">
    <source>
        <dbReference type="SAM" id="Coils"/>
    </source>
</evidence>
<feature type="transmembrane region" description="Helical" evidence="3">
    <location>
        <begin position="439"/>
        <end position="459"/>
    </location>
</feature>
<dbReference type="Pfam" id="PF06580">
    <property type="entry name" value="His_kinase"/>
    <property type="match status" value="1"/>
</dbReference>
<dbReference type="InterPro" id="IPR019734">
    <property type="entry name" value="TPR_rpt"/>
</dbReference>
<dbReference type="EMBL" id="LWBO01000003">
    <property type="protein sequence ID" value="OQP53155.1"/>
    <property type="molecule type" value="Genomic_DNA"/>
</dbReference>
<evidence type="ECO:0000256" key="3">
    <source>
        <dbReference type="SAM" id="Phobius"/>
    </source>
</evidence>
<dbReference type="InterPro" id="IPR050640">
    <property type="entry name" value="Bact_2-comp_sensor_kinase"/>
</dbReference>
<dbReference type="PANTHER" id="PTHR34220:SF7">
    <property type="entry name" value="SENSOR HISTIDINE KINASE YPDA"/>
    <property type="match status" value="1"/>
</dbReference>
<keyword evidence="2" id="KW-0175">Coiled coil</keyword>
<dbReference type="InterPro" id="IPR011990">
    <property type="entry name" value="TPR-like_helical_dom_sf"/>
</dbReference>
<dbReference type="RefSeq" id="WP_014218307.1">
    <property type="nucleotide sequence ID" value="NZ_LWBO01000003.1"/>
</dbReference>
<gene>
    <name evidence="6" type="ORF">A4D02_22420</name>
</gene>
<keyword evidence="3" id="KW-0472">Membrane</keyword>
<protein>
    <recommendedName>
        <fullName evidence="5">Signal transduction histidine kinase internal region domain-containing protein</fullName>
    </recommendedName>
</protein>
<keyword evidence="4" id="KW-0732">Signal</keyword>
<feature type="chain" id="PRO_5045343306" description="Signal transduction histidine kinase internal region domain-containing protein" evidence="4">
    <location>
        <begin position="22"/>
        <end position="704"/>
    </location>
</feature>
<feature type="repeat" description="TPR" evidence="1">
    <location>
        <begin position="203"/>
        <end position="236"/>
    </location>
</feature>
<feature type="coiled-coil region" evidence="2">
    <location>
        <begin position="461"/>
        <end position="504"/>
    </location>
</feature>
<dbReference type="Proteomes" id="UP000192277">
    <property type="component" value="Unassembled WGS sequence"/>
</dbReference>
<name>A0ABX3P3P3_9BACT</name>